<organism evidence="2 3">
    <name type="scientific">Ridgeia piscesae</name>
    <name type="common">Tubeworm</name>
    <dbReference type="NCBI Taxonomy" id="27915"/>
    <lineage>
        <taxon>Eukaryota</taxon>
        <taxon>Metazoa</taxon>
        <taxon>Spiralia</taxon>
        <taxon>Lophotrochozoa</taxon>
        <taxon>Annelida</taxon>
        <taxon>Polychaeta</taxon>
        <taxon>Sedentaria</taxon>
        <taxon>Canalipalpata</taxon>
        <taxon>Sabellida</taxon>
        <taxon>Siboglinidae</taxon>
        <taxon>Ridgeia</taxon>
    </lineage>
</organism>
<name>A0AAD9K2I8_RIDPI</name>
<keyword evidence="1" id="KW-0472">Membrane</keyword>
<proteinExistence type="predicted"/>
<keyword evidence="3" id="KW-1185">Reference proteome</keyword>
<keyword evidence="1" id="KW-0812">Transmembrane</keyword>
<evidence type="ECO:0000256" key="1">
    <source>
        <dbReference type="SAM" id="Phobius"/>
    </source>
</evidence>
<dbReference type="EMBL" id="JAODUO010001496">
    <property type="protein sequence ID" value="KAK2162898.1"/>
    <property type="molecule type" value="Genomic_DNA"/>
</dbReference>
<feature type="transmembrane region" description="Helical" evidence="1">
    <location>
        <begin position="131"/>
        <end position="152"/>
    </location>
</feature>
<reference evidence="2" key="1">
    <citation type="journal article" date="2023" name="Mol. Biol. Evol.">
        <title>Third-Generation Sequencing Reveals the Adaptive Role of the Epigenome in Three Deep-Sea Polychaetes.</title>
        <authorList>
            <person name="Perez M."/>
            <person name="Aroh O."/>
            <person name="Sun Y."/>
            <person name="Lan Y."/>
            <person name="Juniper S.K."/>
            <person name="Young C.R."/>
            <person name="Angers B."/>
            <person name="Qian P.Y."/>
        </authorList>
    </citation>
    <scope>NUCLEOTIDE SEQUENCE</scope>
    <source>
        <strain evidence="2">R07B-5</strain>
    </source>
</reference>
<evidence type="ECO:0000313" key="2">
    <source>
        <dbReference type="EMBL" id="KAK2162898.1"/>
    </source>
</evidence>
<sequence length="176" mass="20050">MHSSTMKLKASELPGIMQTMTDMLRDHHQRHGDPAAQPTVRNIQKLETARIDIHDKVVLENERKTWRQVLRSNTLAVQQQSSDVQQNKTDILQLINSNTALAKRLEDMIAQRIEPLESHMNNLRGLIRRQWGCCLLISIVVVFLAMAVALLLQSNGYLGELQEEHGNRINKLEGSL</sequence>
<comment type="caution">
    <text evidence="2">The sequence shown here is derived from an EMBL/GenBank/DDBJ whole genome shotgun (WGS) entry which is preliminary data.</text>
</comment>
<dbReference type="Proteomes" id="UP001209878">
    <property type="component" value="Unassembled WGS sequence"/>
</dbReference>
<dbReference type="AlphaFoldDB" id="A0AAD9K2I8"/>
<protein>
    <submittedName>
        <fullName evidence="2">Uncharacterized protein</fullName>
    </submittedName>
</protein>
<keyword evidence="1" id="KW-1133">Transmembrane helix</keyword>
<gene>
    <name evidence="2" type="ORF">NP493_1500g00048</name>
</gene>
<evidence type="ECO:0000313" key="3">
    <source>
        <dbReference type="Proteomes" id="UP001209878"/>
    </source>
</evidence>
<accession>A0AAD9K2I8</accession>